<keyword evidence="4 8" id="KW-0863">Zinc-finger</keyword>
<feature type="domain" description="RING-type" evidence="9">
    <location>
        <begin position="226"/>
        <end position="269"/>
    </location>
</feature>
<evidence type="ECO:0000313" key="12">
    <source>
        <dbReference type="EMBL" id="CDP18436.1"/>
    </source>
</evidence>
<organism evidence="12 13">
    <name type="scientific">Coffea canephora</name>
    <name type="common">Robusta coffee</name>
    <dbReference type="NCBI Taxonomy" id="49390"/>
    <lineage>
        <taxon>Eukaryota</taxon>
        <taxon>Viridiplantae</taxon>
        <taxon>Streptophyta</taxon>
        <taxon>Embryophyta</taxon>
        <taxon>Tracheophyta</taxon>
        <taxon>Spermatophyta</taxon>
        <taxon>Magnoliopsida</taxon>
        <taxon>eudicotyledons</taxon>
        <taxon>Gunneridae</taxon>
        <taxon>Pentapetalae</taxon>
        <taxon>asterids</taxon>
        <taxon>lamiids</taxon>
        <taxon>Gentianales</taxon>
        <taxon>Rubiaceae</taxon>
        <taxon>Ixoroideae</taxon>
        <taxon>Gardenieae complex</taxon>
        <taxon>Bertiereae - Coffeeae clade</taxon>
        <taxon>Coffeeae</taxon>
        <taxon>Coffea</taxon>
    </lineage>
</organism>
<dbReference type="InterPro" id="IPR039512">
    <property type="entry name" value="RCHY1_zinc-ribbon"/>
</dbReference>
<dbReference type="Gene3D" id="3.30.40.10">
    <property type="entry name" value="Zinc/RING finger domain, C3HC4 (zinc finger)"/>
    <property type="match status" value="1"/>
</dbReference>
<accession>A0A068VCG3</accession>
<reference evidence="13" key="1">
    <citation type="journal article" date="2014" name="Science">
        <title>The coffee genome provides insight into the convergent evolution of caffeine biosynthesis.</title>
        <authorList>
            <person name="Denoeud F."/>
            <person name="Carretero-Paulet L."/>
            <person name="Dereeper A."/>
            <person name="Droc G."/>
            <person name="Guyot R."/>
            <person name="Pietrella M."/>
            <person name="Zheng C."/>
            <person name="Alberti A."/>
            <person name="Anthony F."/>
            <person name="Aprea G."/>
            <person name="Aury J.M."/>
            <person name="Bento P."/>
            <person name="Bernard M."/>
            <person name="Bocs S."/>
            <person name="Campa C."/>
            <person name="Cenci A."/>
            <person name="Combes M.C."/>
            <person name="Crouzillat D."/>
            <person name="Da Silva C."/>
            <person name="Daddiego L."/>
            <person name="De Bellis F."/>
            <person name="Dussert S."/>
            <person name="Garsmeur O."/>
            <person name="Gayraud T."/>
            <person name="Guignon V."/>
            <person name="Jahn K."/>
            <person name="Jamilloux V."/>
            <person name="Joet T."/>
            <person name="Labadie K."/>
            <person name="Lan T."/>
            <person name="Leclercq J."/>
            <person name="Lepelley M."/>
            <person name="Leroy T."/>
            <person name="Li L.T."/>
            <person name="Librado P."/>
            <person name="Lopez L."/>
            <person name="Munoz A."/>
            <person name="Noel B."/>
            <person name="Pallavicini A."/>
            <person name="Perrotta G."/>
            <person name="Poncet V."/>
            <person name="Pot D."/>
            <person name="Priyono X."/>
            <person name="Rigoreau M."/>
            <person name="Rouard M."/>
            <person name="Rozas J."/>
            <person name="Tranchant-Dubreuil C."/>
            <person name="VanBuren R."/>
            <person name="Zhang Q."/>
            <person name="Andrade A.C."/>
            <person name="Argout X."/>
            <person name="Bertrand B."/>
            <person name="de Kochko A."/>
            <person name="Graziosi G."/>
            <person name="Henry R.J."/>
            <person name="Jayarama X."/>
            <person name="Ming R."/>
            <person name="Nagai C."/>
            <person name="Rounsley S."/>
            <person name="Sankoff D."/>
            <person name="Giuliano G."/>
            <person name="Albert V.A."/>
            <person name="Wincker P."/>
            <person name="Lashermes P."/>
        </authorList>
    </citation>
    <scope>NUCLEOTIDE SEQUENCE [LARGE SCALE GENOMIC DNA]</scope>
    <source>
        <strain evidence="13">cv. DH200-94</strain>
    </source>
</reference>
<dbReference type="OrthoDB" id="411372at2759"/>
<dbReference type="InParanoid" id="A0A068VCG3"/>
<dbReference type="InterPro" id="IPR013083">
    <property type="entry name" value="Znf_RING/FYVE/PHD"/>
</dbReference>
<proteinExistence type="predicted"/>
<dbReference type="GO" id="GO:0006511">
    <property type="term" value="P:ubiquitin-dependent protein catabolic process"/>
    <property type="evidence" value="ECO:0007669"/>
    <property type="project" value="TreeGrafter"/>
</dbReference>
<evidence type="ECO:0000256" key="8">
    <source>
        <dbReference type="PROSITE-ProRule" id="PRU00601"/>
    </source>
</evidence>
<evidence type="ECO:0000256" key="2">
    <source>
        <dbReference type="ARBA" id="ARBA00004906"/>
    </source>
</evidence>
<dbReference type="Pfam" id="PF13639">
    <property type="entry name" value="zf-RING_2"/>
    <property type="match status" value="1"/>
</dbReference>
<dbReference type="PhylomeDB" id="A0A068VCG3"/>
<dbReference type="AlphaFoldDB" id="A0A068VCG3"/>
<dbReference type="InterPro" id="IPR001841">
    <property type="entry name" value="Znf_RING"/>
</dbReference>
<keyword evidence="3" id="KW-0479">Metal-binding</keyword>
<dbReference type="PANTHER" id="PTHR21319">
    <property type="entry name" value="RING FINGER AND CHY ZINC FINGER DOMAIN-CONTAINING PROTEIN 1"/>
    <property type="match status" value="1"/>
</dbReference>
<dbReference type="GO" id="GO:0008270">
    <property type="term" value="F:zinc ion binding"/>
    <property type="evidence" value="ECO:0007669"/>
    <property type="project" value="UniProtKB-KW"/>
</dbReference>
<gene>
    <name evidence="12" type="ORF">GSCOC_T00007253001</name>
</gene>
<dbReference type="OMA" id="NACMSIT"/>
<name>A0A068VCG3_COFCA</name>
<evidence type="ECO:0000259" key="9">
    <source>
        <dbReference type="PROSITE" id="PS50089"/>
    </source>
</evidence>
<evidence type="ECO:0000256" key="1">
    <source>
        <dbReference type="ARBA" id="ARBA00004123"/>
    </source>
</evidence>
<comment type="pathway">
    <text evidence="2">Protein modification; protein ubiquitination.</text>
</comment>
<dbReference type="GO" id="GO:0010255">
    <property type="term" value="P:glucose mediated signaling pathway"/>
    <property type="evidence" value="ECO:0007669"/>
    <property type="project" value="EnsemblPlants"/>
</dbReference>
<dbReference type="GO" id="GO:0016567">
    <property type="term" value="P:protein ubiquitination"/>
    <property type="evidence" value="ECO:0007669"/>
    <property type="project" value="EnsemblPlants"/>
</dbReference>
<evidence type="ECO:0000259" key="10">
    <source>
        <dbReference type="PROSITE" id="PS51266"/>
    </source>
</evidence>
<keyword evidence="7" id="KW-0539">Nucleus</keyword>
<feature type="domain" description="CHY-type" evidence="10">
    <location>
        <begin position="62"/>
        <end position="159"/>
    </location>
</feature>
<dbReference type="Pfam" id="PF05495">
    <property type="entry name" value="zf-CHY"/>
    <property type="match status" value="1"/>
</dbReference>
<dbReference type="InterPro" id="IPR037274">
    <property type="entry name" value="Znf_CHY_sf"/>
</dbReference>
<dbReference type="PROSITE" id="PS51266">
    <property type="entry name" value="ZF_CHY"/>
    <property type="match status" value="1"/>
</dbReference>
<evidence type="ECO:0000256" key="4">
    <source>
        <dbReference type="ARBA" id="ARBA00022771"/>
    </source>
</evidence>
<dbReference type="InterPro" id="IPR037275">
    <property type="entry name" value="Znf_CTCHY_sf"/>
</dbReference>
<dbReference type="InterPro" id="IPR017921">
    <property type="entry name" value="Znf_CTCHY"/>
</dbReference>
<evidence type="ECO:0000313" key="13">
    <source>
        <dbReference type="Proteomes" id="UP000295252"/>
    </source>
</evidence>
<sequence length="335" mass="38342">MAETAFDQCGAVLIEPKDSITITEETRTETNHVHPQQSNDECTANEEFTCQDMISGTDTLDKGYMEHGCSHYRRRCRIRAPCCNEVFDCRHCHNEAKNDLKVDQKLRHDVPRHQIEKAWIAFSFCPSALLCCLAARLKIICSLCGTEQEVRQVCINCGVCMARYYCGTCKLFDDDTSKRQYHCDGCGICRIGGRENYFHCHKCRCCYSTLLKNSHPCIEGAMHHDCPVCFEYLFESRNDITVLPCGHTIHKNCLEEMQEHLQYACPLCSKSVCDMSKVWEKFDLEIAATPMPEPYQNMKVWILCNDCGTSAEVQFHIVAQKCPSCKSYNTRQTRG</sequence>
<keyword evidence="5" id="KW-0833">Ubl conjugation pathway</keyword>
<protein>
    <submittedName>
        <fullName evidence="12">Uncharacterized protein</fullName>
    </submittedName>
</protein>
<dbReference type="GO" id="GO:0005737">
    <property type="term" value="C:cytoplasm"/>
    <property type="evidence" value="ECO:0007669"/>
    <property type="project" value="EnsemblPlants"/>
</dbReference>
<feature type="domain" description="CTCHY-type" evidence="11">
    <location>
        <begin position="161"/>
        <end position="225"/>
    </location>
</feature>
<dbReference type="Gramene" id="CDP18436">
    <property type="protein sequence ID" value="CDP18436"/>
    <property type="gene ID" value="GSCOC_T00007253001"/>
</dbReference>
<dbReference type="Pfam" id="PF14599">
    <property type="entry name" value="zinc_ribbon_6"/>
    <property type="match status" value="1"/>
</dbReference>
<comment type="subcellular location">
    <subcellularLocation>
        <location evidence="1">Nucleus</location>
    </subcellularLocation>
</comment>
<evidence type="ECO:0000259" key="11">
    <source>
        <dbReference type="PROSITE" id="PS51270"/>
    </source>
</evidence>
<dbReference type="PROSITE" id="PS51270">
    <property type="entry name" value="ZF_CTCHY"/>
    <property type="match status" value="1"/>
</dbReference>
<dbReference type="SUPFAM" id="SSF161219">
    <property type="entry name" value="CHY zinc finger-like"/>
    <property type="match status" value="1"/>
</dbReference>
<evidence type="ECO:0000256" key="3">
    <source>
        <dbReference type="ARBA" id="ARBA00022723"/>
    </source>
</evidence>
<dbReference type="STRING" id="49390.A0A068VCG3"/>
<dbReference type="Gene3D" id="2.20.28.10">
    <property type="match status" value="1"/>
</dbReference>
<dbReference type="PANTHER" id="PTHR21319:SF53">
    <property type="entry name" value="RING FINGER AND CHY ZINC FINGER DOMAIN-CONTAINING PROTEIN 1"/>
    <property type="match status" value="1"/>
</dbReference>
<dbReference type="CDD" id="cd16464">
    <property type="entry name" value="RING-H2_Pirh2-like"/>
    <property type="match status" value="1"/>
</dbReference>
<dbReference type="FunFam" id="2.20.28.10:FF:000009">
    <property type="entry name" value="RING finger and CHY zinc finger domain-containing protein 1"/>
    <property type="match status" value="1"/>
</dbReference>
<dbReference type="Proteomes" id="UP000295252">
    <property type="component" value="Chromosome X"/>
</dbReference>
<dbReference type="SUPFAM" id="SSF161245">
    <property type="entry name" value="Zinc hairpin stack"/>
    <property type="match status" value="1"/>
</dbReference>
<dbReference type="PROSITE" id="PS50089">
    <property type="entry name" value="ZF_RING_2"/>
    <property type="match status" value="1"/>
</dbReference>
<dbReference type="GO" id="GO:0005634">
    <property type="term" value="C:nucleus"/>
    <property type="evidence" value="ECO:0007669"/>
    <property type="project" value="UniProtKB-SubCell"/>
</dbReference>
<dbReference type="FunCoup" id="A0A068VCG3">
    <property type="interactions" value="2089"/>
</dbReference>
<dbReference type="GO" id="GO:0061630">
    <property type="term" value="F:ubiquitin protein ligase activity"/>
    <property type="evidence" value="ECO:0007669"/>
    <property type="project" value="EnsemblPlants"/>
</dbReference>
<keyword evidence="6" id="KW-0862">Zinc</keyword>
<keyword evidence="13" id="KW-1185">Reference proteome</keyword>
<dbReference type="SUPFAM" id="SSF57850">
    <property type="entry name" value="RING/U-box"/>
    <property type="match status" value="1"/>
</dbReference>
<evidence type="ECO:0000256" key="6">
    <source>
        <dbReference type="ARBA" id="ARBA00022833"/>
    </source>
</evidence>
<dbReference type="SMART" id="SM00184">
    <property type="entry name" value="RING"/>
    <property type="match status" value="1"/>
</dbReference>
<evidence type="ECO:0000256" key="7">
    <source>
        <dbReference type="ARBA" id="ARBA00023242"/>
    </source>
</evidence>
<dbReference type="EMBL" id="HG739319">
    <property type="protein sequence ID" value="CDP18436.1"/>
    <property type="molecule type" value="Genomic_DNA"/>
</dbReference>
<evidence type="ECO:0000256" key="5">
    <source>
        <dbReference type="ARBA" id="ARBA00022786"/>
    </source>
</evidence>
<dbReference type="InterPro" id="IPR008913">
    <property type="entry name" value="Znf_CHY"/>
</dbReference>